<dbReference type="Pfam" id="PF07745">
    <property type="entry name" value="Glyco_hydro_53"/>
    <property type="match status" value="1"/>
</dbReference>
<keyword evidence="4" id="KW-0732">Signal</keyword>
<dbReference type="Gene3D" id="3.20.20.80">
    <property type="entry name" value="Glycosidases"/>
    <property type="match status" value="1"/>
</dbReference>
<keyword evidence="2 4" id="KW-0378">Hydrolase</keyword>
<dbReference type="InterPro" id="IPR011683">
    <property type="entry name" value="Glyco_hydro_53"/>
</dbReference>
<keyword evidence="3 4" id="KW-0326">Glycosidase</keyword>
<feature type="domain" description="SLH" evidence="5">
    <location>
        <begin position="1202"/>
        <end position="1262"/>
    </location>
</feature>
<dbReference type="InterPro" id="IPR001119">
    <property type="entry name" value="SLH_dom"/>
</dbReference>
<dbReference type="InterPro" id="IPR011081">
    <property type="entry name" value="Big_4"/>
</dbReference>
<dbReference type="InterPro" id="IPR017853">
    <property type="entry name" value="GH"/>
</dbReference>
<dbReference type="Pfam" id="PF00395">
    <property type="entry name" value="SLH"/>
    <property type="match status" value="3"/>
</dbReference>
<dbReference type="PANTHER" id="PTHR34983:SF2">
    <property type="entry name" value="ENDO-BETA-1,4-GALACTANASE"/>
    <property type="match status" value="1"/>
</dbReference>
<dbReference type="EC" id="3.2.1.89" evidence="4"/>
<evidence type="ECO:0000259" key="5">
    <source>
        <dbReference type="PROSITE" id="PS51272"/>
    </source>
</evidence>
<reference evidence="6 7" key="1">
    <citation type="submission" date="2020-09" db="EMBL/GenBank/DDBJ databases">
        <title>Paenibacillus sp. strain PR3 16S rRNA gene Genome sequencing and assembly.</title>
        <authorList>
            <person name="Kim J."/>
        </authorList>
    </citation>
    <scope>NUCLEOTIDE SEQUENCE [LARGE SCALE GENOMIC DNA]</scope>
    <source>
        <strain evidence="6 7">PR3</strain>
    </source>
</reference>
<evidence type="ECO:0000256" key="1">
    <source>
        <dbReference type="ARBA" id="ARBA00010687"/>
    </source>
</evidence>
<comment type="similarity">
    <text evidence="1 4">Belongs to the glycosyl hydrolase 53 family.</text>
</comment>
<dbReference type="PANTHER" id="PTHR34983">
    <property type="entry name" value="ARABINOGALACTAN ENDO-BETA-1,4-GALACTANASE A"/>
    <property type="match status" value="1"/>
</dbReference>
<comment type="catalytic activity">
    <reaction evidence="4">
        <text>The enzyme specifically hydrolyzes (1-&gt;4)-beta-D-galactosidic linkages in type I arabinogalactans.</text>
        <dbReference type="EC" id="3.2.1.89"/>
    </reaction>
</comment>
<proteinExistence type="inferred from homology"/>
<dbReference type="PROSITE" id="PS51272">
    <property type="entry name" value="SLH"/>
    <property type="match status" value="3"/>
</dbReference>
<dbReference type="EMBL" id="JACXZA010000010">
    <property type="protein sequence ID" value="MBD3922592.1"/>
    <property type="molecule type" value="Genomic_DNA"/>
</dbReference>
<accession>A0ABR8N342</accession>
<keyword evidence="7" id="KW-1185">Reference proteome</keyword>
<feature type="domain" description="SLH" evidence="5">
    <location>
        <begin position="1264"/>
        <end position="1321"/>
    </location>
</feature>
<dbReference type="SUPFAM" id="SSF51445">
    <property type="entry name" value="(Trans)glycosidases"/>
    <property type="match status" value="1"/>
</dbReference>
<feature type="chain" id="PRO_5044997226" description="Arabinogalactan endo-beta-1,4-galactanase" evidence="4">
    <location>
        <begin position="23"/>
        <end position="1407"/>
    </location>
</feature>
<dbReference type="Gene3D" id="2.60.120.260">
    <property type="entry name" value="Galactose-binding domain-like"/>
    <property type="match status" value="3"/>
</dbReference>
<protein>
    <recommendedName>
        <fullName evidence="4">Arabinogalactan endo-beta-1,4-galactanase</fullName>
        <ecNumber evidence="4">3.2.1.89</ecNumber>
    </recommendedName>
</protein>
<name>A0ABR8N342_9BACL</name>
<dbReference type="RefSeq" id="WP_191206899.1">
    <property type="nucleotide sequence ID" value="NZ_JACXZA010000010.1"/>
</dbReference>
<dbReference type="GO" id="GO:0016787">
    <property type="term" value="F:hydrolase activity"/>
    <property type="evidence" value="ECO:0007669"/>
    <property type="project" value="UniProtKB-KW"/>
</dbReference>
<gene>
    <name evidence="6" type="ORF">H8B09_27950</name>
</gene>
<comment type="caution">
    <text evidence="6">The sequence shown here is derived from an EMBL/GenBank/DDBJ whole genome shotgun (WGS) entry which is preliminary data.</text>
</comment>
<feature type="domain" description="SLH" evidence="5">
    <location>
        <begin position="1322"/>
        <end position="1385"/>
    </location>
</feature>
<evidence type="ECO:0000313" key="6">
    <source>
        <dbReference type="EMBL" id="MBD3922592.1"/>
    </source>
</evidence>
<dbReference type="Proteomes" id="UP000609346">
    <property type="component" value="Unassembled WGS sequence"/>
</dbReference>
<feature type="signal peptide" evidence="4">
    <location>
        <begin position="1"/>
        <end position="22"/>
    </location>
</feature>
<organism evidence="6 7">
    <name type="scientific">Paenibacillus terricola</name>
    <dbReference type="NCBI Taxonomy" id="2763503"/>
    <lineage>
        <taxon>Bacteria</taxon>
        <taxon>Bacillati</taxon>
        <taxon>Bacillota</taxon>
        <taxon>Bacilli</taxon>
        <taxon>Bacillales</taxon>
        <taxon>Paenibacillaceae</taxon>
        <taxon>Paenibacillus</taxon>
    </lineage>
</organism>
<sequence length="1407" mass="149747">MRRKAISTVMALLLAFSSSWFGLGAVSVSAASTPDAGIVNGGFETDIWSGDSWTISPSDYWNTVTIQQKGQPDVTPDEGAKALNYWIQNTAASSQTFTVKQTITSLPAGSYKLTVRSMGGADAAAGNVQLFAGTATSAVTATTGNTVWGTVSVTFDLAEAATNLDIGAVISGAPGAWGYLDNVKLEKIQPAASQLMNGGFESDIWSNSAWAFNPIDWDSVKMQQKGQPDVTPDEGAYSLNYWIMNTAVSSQTFTVKQTLAALPAGSYKLSVRSMGGTDAKAGKIQLFAGDAVGTATATTGDKDWQTVSFDFVLSADKKNVAVGAVISGEPDAWGYLDDFKLTQTSTNTEQPEQADIFVKKVDGLSAEFIKGVDISSILSLEASGVKFYNEAGIEQDIFKTLHDDGVNYVRVRVWNDPFDSQGRGYGGGDNDLAHAIEIGKRATANGMKLLVDFHYSDFWADPGKQHTPKAWANLSFEEKKTALYDYTKASLQEMLDAGIDIGMVQVGNETNGRFVGETSWANISALFNAGSKAIRDTNSSILIALHFTNPETAGRYEDYAKKLKDNNVDYDVFASSYYPFWHGTLSNLTSVLKNVANTYGKKVMVAETSYAYTAADGDGHGNTAPQSSGQTLNYPITVQGQATAVRNVIEAVANVGAAGLGVFYWEPAWLPVGPASELEQNKLKWEKYGSGWASSYAGEYDPADAGKWYGGSAVDNQALFDFNGHPLPSLKVFQYVNNGAVAERRIDEIKDISVTAIAGETIALPSSVTVTYNDSTTGSAAVTWNQTQLEAAVAGGAGSYSIEGVTADGHTVKAQLTVKKQNYVVNGSFEHSNLDMWEITYPEGVKEHTDYQDKASDAKTGNYSLHFYSGEGVNFKVAQTIKGLKTGYYNLSMNIQGGDAANPDMSLFAIAGGTEVKTATGVNGWVAWNTPEIKNILVTDGTITIGANIKADAGAWGTLDDFYLSYAGEYVPTSTTTNSGTSSSKEVIKITLDGGTAVDVQRTTKSDGTKKDELSLPADKARDAVQKAAADGRDSVKIVIPDPKDEVSEINVKLPADTVQALASGGVGLEITAGGASVIVSKDTIHSLSGEAVLSITPLKSSSESQDVLNRAKGEKVVVAAAGNGGTQVIGQPIAIESNVKPVDVMLPIPSDKIPADASAREAFLSNLAIYVEHSDGEKELLQPELVQDAKGGYSLKFHVTKFSTFAILHLDNWADHQQQQPNNSQEAYVNGYPDGTFRPGQAVTRAEMASILSRVTDADSSAEGIKFTDNASFGWASDAIASVSASGLMTGYEDDSFKPAKSITRAEMAAIVARWLGLEGDSSATFTDTAGHWSATYISLVAEADYMNGYPGGSFKPDQFLSRAEAVTIINRILQLESNKESATPTWSDVPASHWAFQAIEAASGK</sequence>
<evidence type="ECO:0000313" key="7">
    <source>
        <dbReference type="Proteomes" id="UP000609346"/>
    </source>
</evidence>
<evidence type="ECO:0000256" key="4">
    <source>
        <dbReference type="RuleBase" id="RU361192"/>
    </source>
</evidence>
<evidence type="ECO:0000256" key="3">
    <source>
        <dbReference type="ARBA" id="ARBA00023295"/>
    </source>
</evidence>
<evidence type="ECO:0000256" key="2">
    <source>
        <dbReference type="ARBA" id="ARBA00022801"/>
    </source>
</evidence>
<dbReference type="Pfam" id="PF07532">
    <property type="entry name" value="Big_4"/>
    <property type="match status" value="1"/>
</dbReference>